<feature type="repeat" description="TPR" evidence="3">
    <location>
        <begin position="23"/>
        <end position="56"/>
    </location>
</feature>
<dbReference type="EMBL" id="CP007389">
    <property type="protein sequence ID" value="APT74323.1"/>
    <property type="molecule type" value="Genomic_DNA"/>
</dbReference>
<dbReference type="PROSITE" id="PS50005">
    <property type="entry name" value="TPR"/>
    <property type="match status" value="1"/>
</dbReference>
<protein>
    <recommendedName>
        <fullName evidence="8">Tetratricopeptide TPR_2 repeat protein</fullName>
    </recommendedName>
</protein>
<keyword evidence="5" id="KW-1133">Transmembrane helix</keyword>
<dbReference type="Pfam" id="PF07719">
    <property type="entry name" value="TPR_2"/>
    <property type="match status" value="1"/>
</dbReference>
<feature type="coiled-coil region" evidence="4">
    <location>
        <begin position="247"/>
        <end position="277"/>
    </location>
</feature>
<dbReference type="InterPro" id="IPR013105">
    <property type="entry name" value="TPR_2"/>
</dbReference>
<dbReference type="PROSITE" id="PS50293">
    <property type="entry name" value="TPR_REGION"/>
    <property type="match status" value="1"/>
</dbReference>
<keyword evidence="1" id="KW-0677">Repeat</keyword>
<evidence type="ECO:0000256" key="1">
    <source>
        <dbReference type="ARBA" id="ARBA00022737"/>
    </source>
</evidence>
<reference evidence="6 7" key="1">
    <citation type="submission" date="2014-02" db="EMBL/GenBank/DDBJ databases">
        <title>Diversity of Thermotogales isolates from hydrothermal vents.</title>
        <authorList>
            <person name="Haverkamp T.H.A."/>
            <person name="Lossouarn J."/>
            <person name="Geslin C."/>
            <person name="Nesbo C.L."/>
        </authorList>
    </citation>
    <scope>NUCLEOTIDE SEQUENCE [LARGE SCALE GENOMIC DNA]</scope>
    <source>
        <strain evidence="6 7">431</strain>
    </source>
</reference>
<dbReference type="SMART" id="SM00028">
    <property type="entry name" value="TPR"/>
    <property type="match status" value="1"/>
</dbReference>
<dbReference type="InterPro" id="IPR019734">
    <property type="entry name" value="TPR_rpt"/>
</dbReference>
<sequence>MKKYLLIFLLLIFTISFSFVKEAIEYYEAGINAYQQDNYQKALEYFEKALVLDPSIEGYDASLKFKAGICAFMIGNYDKAKAYLSSYTDNPIVNKLIENIQKNSTETSEWKNWIQKYHPVEVPATTTTEAKSNFKFILFLTTFTISFSILLFMEMRVWKAKKQIPSQEIDKPETPKTSSIIFENSEEFFPESAKATINFEDLLNKDLSFLSEFFDEKSSEEKISQPKEEYYTAEDKNPKKVEQEITVESEKNAEENLEEILEEINELEEIVSSSKEDKNTVESSLIEQIENIKVEKEEEEIPIERIEEFSNLSSEEALNLLDEKDELDEIDQKIITVQLKNFMLNLEETR</sequence>
<evidence type="ECO:0000256" key="2">
    <source>
        <dbReference type="ARBA" id="ARBA00022803"/>
    </source>
</evidence>
<evidence type="ECO:0000313" key="6">
    <source>
        <dbReference type="EMBL" id="APT74323.1"/>
    </source>
</evidence>
<evidence type="ECO:0000256" key="3">
    <source>
        <dbReference type="PROSITE-ProRule" id="PRU00339"/>
    </source>
</evidence>
<dbReference type="RefSeq" id="WP_012057598.1">
    <property type="nucleotide sequence ID" value="NZ_CP007389.1"/>
</dbReference>
<keyword evidence="2 3" id="KW-0802">TPR repeat</keyword>
<dbReference type="SUPFAM" id="SSF48452">
    <property type="entry name" value="TPR-like"/>
    <property type="match status" value="1"/>
</dbReference>
<dbReference type="InterPro" id="IPR011990">
    <property type="entry name" value="TPR-like_helical_dom_sf"/>
</dbReference>
<keyword evidence="5" id="KW-0812">Transmembrane</keyword>
<organism evidence="6 7">
    <name type="scientific">Thermosipho melanesiensis</name>
    <dbReference type="NCBI Taxonomy" id="46541"/>
    <lineage>
        <taxon>Bacteria</taxon>
        <taxon>Thermotogati</taxon>
        <taxon>Thermotogota</taxon>
        <taxon>Thermotogae</taxon>
        <taxon>Thermotogales</taxon>
        <taxon>Fervidobacteriaceae</taxon>
        <taxon>Thermosipho</taxon>
    </lineage>
</organism>
<dbReference type="Gene3D" id="1.25.40.10">
    <property type="entry name" value="Tetratricopeptide repeat domain"/>
    <property type="match status" value="1"/>
</dbReference>
<feature type="transmembrane region" description="Helical" evidence="5">
    <location>
        <begin position="136"/>
        <end position="153"/>
    </location>
</feature>
<evidence type="ECO:0000313" key="7">
    <source>
        <dbReference type="Proteomes" id="UP000185490"/>
    </source>
</evidence>
<proteinExistence type="predicted"/>
<keyword evidence="4" id="KW-0175">Coiled coil</keyword>
<dbReference type="Proteomes" id="UP000185490">
    <property type="component" value="Chromosome"/>
</dbReference>
<evidence type="ECO:0000256" key="4">
    <source>
        <dbReference type="SAM" id="Coils"/>
    </source>
</evidence>
<evidence type="ECO:0000256" key="5">
    <source>
        <dbReference type="SAM" id="Phobius"/>
    </source>
</evidence>
<keyword evidence="7" id="KW-1185">Reference proteome</keyword>
<gene>
    <name evidence="6" type="ORF">BW47_07375</name>
</gene>
<keyword evidence="5" id="KW-0472">Membrane</keyword>
<evidence type="ECO:0008006" key="8">
    <source>
        <dbReference type="Google" id="ProtNLM"/>
    </source>
</evidence>
<name>A0ABN4UVY3_9BACT</name>
<accession>A0ABN4UVY3</accession>